<keyword evidence="3" id="KW-1185">Reference proteome</keyword>
<sequence length="578" mass="66407">MVLKETTLNDCLVFIDRVGDDLPLHIQRFKNQIVTFNNDVSRLHPAANENELEEAEENAEAAIEIAEATDTNESKWVDYYVGRFLTPFERFSKIDRHDSRRTAVSKFLHAHFRTIRDKRWTLFNRHDGFRVHRREGLTMPQPDYIAAFPAYNDHYISKLKIPKAWFLKEHFESDNFIHFSETTFRLLAQKGLSAHIQPFPPEQTKRRGKKPDYFCFPWFIAEFKAAKKAKEFCYCQAANAGSAAILMFEKLCKWDIRNHNFSQIPPVLTMTTIGSEVKLWVVYVIKGGIKMSLLWDGDVKAVNDALRLTVIFENIHTWFIHELKPTISSNIKRWLIVHERELKERNVKKPKYRSGRTVLFDKKTDYKTKGLKKNKPSNIKAAAAARDEEEKDEREAGGDETDNEAEESTEEETEGEEDEVATPINSKKSISRSVSPSYSGTTLAGSTEKRRNGYNKNNSASTPELVKPLRVPGSYSARRPKPHRSRSQNPYGSKDMRGFDNLDDEEENGINSSKSTAFEMGDLRATLADLTSSMAKIQAQIQALGVPRIDEESSNCEDEFFTPESPSAKQHRRRKNRV</sequence>
<accession>A0A0A1SXN5</accession>
<feature type="compositionally biased region" description="Basic residues" evidence="1">
    <location>
        <begin position="569"/>
        <end position="578"/>
    </location>
</feature>
<organism evidence="2 3">
    <name type="scientific">[Torrubiella] hemipterigena</name>
    <dbReference type="NCBI Taxonomy" id="1531966"/>
    <lineage>
        <taxon>Eukaryota</taxon>
        <taxon>Fungi</taxon>
        <taxon>Dikarya</taxon>
        <taxon>Ascomycota</taxon>
        <taxon>Pezizomycotina</taxon>
        <taxon>Sordariomycetes</taxon>
        <taxon>Hypocreomycetidae</taxon>
        <taxon>Hypocreales</taxon>
        <taxon>Clavicipitaceae</taxon>
        <taxon>Clavicipitaceae incertae sedis</taxon>
        <taxon>'Torrubiella' clade</taxon>
    </lineage>
</organism>
<feature type="compositionally biased region" description="Low complexity" evidence="1">
    <location>
        <begin position="426"/>
        <end position="439"/>
    </location>
</feature>
<feature type="region of interest" description="Disordered" evidence="1">
    <location>
        <begin position="369"/>
        <end position="515"/>
    </location>
</feature>
<dbReference type="Proteomes" id="UP000039046">
    <property type="component" value="Unassembled WGS sequence"/>
</dbReference>
<dbReference type="STRING" id="1531966.A0A0A1SXN5"/>
<evidence type="ECO:0000313" key="3">
    <source>
        <dbReference type="Proteomes" id="UP000039046"/>
    </source>
</evidence>
<dbReference type="HOGENOM" id="CLU_033930_0_0_1"/>
<dbReference type="OrthoDB" id="5081713at2759"/>
<evidence type="ECO:0000256" key="1">
    <source>
        <dbReference type="SAM" id="MobiDB-lite"/>
    </source>
</evidence>
<feature type="region of interest" description="Disordered" evidence="1">
    <location>
        <begin position="552"/>
        <end position="578"/>
    </location>
</feature>
<reference evidence="2 3" key="1">
    <citation type="journal article" date="2015" name="Genome Announc.">
        <title>Draft Genome Sequence and Gene Annotation of the Entomopathogenic Fungus Verticillium hemipterigenum.</title>
        <authorList>
            <person name="Horn F."/>
            <person name="Habel A."/>
            <person name="Scharf D.H."/>
            <person name="Dworschak J."/>
            <person name="Brakhage A.A."/>
            <person name="Guthke R."/>
            <person name="Hertweck C."/>
            <person name="Linde J."/>
        </authorList>
    </citation>
    <scope>NUCLEOTIDE SEQUENCE [LARGE SCALE GENOMIC DNA]</scope>
</reference>
<feature type="compositionally biased region" description="Acidic residues" evidence="1">
    <location>
        <begin position="398"/>
        <end position="420"/>
    </location>
</feature>
<dbReference type="EMBL" id="CDHN01000001">
    <property type="protein sequence ID" value="CEJ83086.1"/>
    <property type="molecule type" value="Genomic_DNA"/>
</dbReference>
<feature type="compositionally biased region" description="Acidic residues" evidence="1">
    <location>
        <begin position="552"/>
        <end position="561"/>
    </location>
</feature>
<protein>
    <submittedName>
        <fullName evidence="2">Uncharacterized protein</fullName>
    </submittedName>
</protein>
<feature type="compositionally biased region" description="Basic and acidic residues" evidence="1">
    <location>
        <begin position="385"/>
        <end position="397"/>
    </location>
</feature>
<name>A0A0A1SXN5_9HYPO</name>
<dbReference type="AlphaFoldDB" id="A0A0A1SXN5"/>
<gene>
    <name evidence="2" type="ORF">VHEMI03116</name>
</gene>
<proteinExistence type="predicted"/>
<evidence type="ECO:0000313" key="2">
    <source>
        <dbReference type="EMBL" id="CEJ83086.1"/>
    </source>
</evidence>